<dbReference type="Proteomes" id="UP000321412">
    <property type="component" value="Unassembled WGS sequence"/>
</dbReference>
<dbReference type="OrthoDB" id="5518314at2"/>
<evidence type="ECO:0000313" key="3">
    <source>
        <dbReference type="Proteomes" id="UP000321412"/>
    </source>
</evidence>
<feature type="compositionally biased region" description="Low complexity" evidence="1">
    <location>
        <begin position="234"/>
        <end position="247"/>
    </location>
</feature>
<dbReference type="AlphaFoldDB" id="A0A5C6X6I9"/>
<dbReference type="EMBL" id="VOSM01000007">
    <property type="protein sequence ID" value="TXD35909.1"/>
    <property type="molecule type" value="Genomic_DNA"/>
</dbReference>
<evidence type="ECO:0000313" key="2">
    <source>
        <dbReference type="EMBL" id="TXD35909.1"/>
    </source>
</evidence>
<comment type="caution">
    <text evidence="2">The sequence shown here is derived from an EMBL/GenBank/DDBJ whole genome shotgun (WGS) entry which is preliminary data.</text>
</comment>
<proteinExistence type="predicted"/>
<reference evidence="2 3" key="1">
    <citation type="submission" date="2019-08" db="EMBL/GenBank/DDBJ databases">
        <title>Bradymonadales sp. TMQ4.</title>
        <authorList>
            <person name="Liang Q."/>
        </authorList>
    </citation>
    <scope>NUCLEOTIDE SEQUENCE [LARGE SCALE GENOMIC DNA]</scope>
    <source>
        <strain evidence="2 3">TMQ4</strain>
    </source>
</reference>
<evidence type="ECO:0000256" key="1">
    <source>
        <dbReference type="SAM" id="MobiDB-lite"/>
    </source>
</evidence>
<gene>
    <name evidence="2" type="ORF">FRC98_14660</name>
</gene>
<organism evidence="2 3">
    <name type="scientific">Lujinxingia vulgaris</name>
    <dbReference type="NCBI Taxonomy" id="2600176"/>
    <lineage>
        <taxon>Bacteria</taxon>
        <taxon>Deltaproteobacteria</taxon>
        <taxon>Bradymonadales</taxon>
        <taxon>Lujinxingiaceae</taxon>
        <taxon>Lujinxingia</taxon>
    </lineage>
</organism>
<sequence length="273" mass="29546">MSTPVYRLMAHAFVATHTWEAYPDVREAMSKAGLNKDGVERGKALLAEAEALVAARKEESAEDRIGEHAIHMAVAELEMWLQTVRATLRHKVKAEEVIKRALDHHFHASEHTLSAVAGALRTLAVLRTDPRVAEGFDSSRALHDLLIHGQTLLTKVFTLTRQRLEPGLGTAVAPAYEALEAHRGKLISWLVELDRAVSNVGDRPDVVGLIGYVPAGVGLPLGGASFAVTLHQRAQQSPPDPAAASADCSGWSIGRQGRNRENLGPGFIEPSFD</sequence>
<feature type="region of interest" description="Disordered" evidence="1">
    <location>
        <begin position="232"/>
        <end position="273"/>
    </location>
</feature>
<keyword evidence="3" id="KW-1185">Reference proteome</keyword>
<protein>
    <submittedName>
        <fullName evidence="2">Uncharacterized protein</fullName>
    </submittedName>
</protein>
<name>A0A5C6X6I9_9DELT</name>
<accession>A0A5C6X6I9</accession>
<dbReference type="RefSeq" id="WP_146982187.1">
    <property type="nucleotide sequence ID" value="NZ_VOSM01000007.1"/>
</dbReference>